<feature type="transmembrane region" description="Helical" evidence="1">
    <location>
        <begin position="153"/>
        <end position="174"/>
    </location>
</feature>
<keyword evidence="1" id="KW-0472">Membrane</keyword>
<organism evidence="2 3">
    <name type="scientific">Chrysochromulina tobinii</name>
    <dbReference type="NCBI Taxonomy" id="1460289"/>
    <lineage>
        <taxon>Eukaryota</taxon>
        <taxon>Haptista</taxon>
        <taxon>Haptophyta</taxon>
        <taxon>Prymnesiophyceae</taxon>
        <taxon>Prymnesiales</taxon>
        <taxon>Chrysochromulinaceae</taxon>
        <taxon>Chrysochromulina</taxon>
    </lineage>
</organism>
<dbReference type="AlphaFoldDB" id="A0A0M0K3G8"/>
<evidence type="ECO:0000313" key="2">
    <source>
        <dbReference type="EMBL" id="KOO33411.1"/>
    </source>
</evidence>
<keyword evidence="1" id="KW-0812">Transmembrane</keyword>
<proteinExistence type="predicted"/>
<dbReference type="Proteomes" id="UP000037460">
    <property type="component" value="Unassembled WGS sequence"/>
</dbReference>
<accession>A0A0M0K3G8</accession>
<name>A0A0M0K3G8_9EUKA</name>
<feature type="transmembrane region" description="Helical" evidence="1">
    <location>
        <begin position="107"/>
        <end position="133"/>
    </location>
</feature>
<gene>
    <name evidence="2" type="ORF">Ctob_009944</name>
</gene>
<keyword evidence="1" id="KW-1133">Transmembrane helix</keyword>
<feature type="transmembrane region" description="Helical" evidence="1">
    <location>
        <begin position="983"/>
        <end position="1009"/>
    </location>
</feature>
<evidence type="ECO:0000256" key="1">
    <source>
        <dbReference type="SAM" id="Phobius"/>
    </source>
</evidence>
<dbReference type="EMBL" id="JWZX01001526">
    <property type="protein sequence ID" value="KOO33411.1"/>
    <property type="molecule type" value="Genomic_DNA"/>
</dbReference>
<comment type="caution">
    <text evidence="2">The sequence shown here is derived from an EMBL/GenBank/DDBJ whole genome shotgun (WGS) entry which is preliminary data.</text>
</comment>
<reference evidence="3" key="1">
    <citation type="journal article" date="2015" name="PLoS Genet.">
        <title>Genome Sequence and Transcriptome Analyses of Chrysochromulina tobin: Metabolic Tools for Enhanced Algal Fitness in the Prominent Order Prymnesiales (Haptophyceae).</title>
        <authorList>
            <person name="Hovde B.T."/>
            <person name="Deodato C.R."/>
            <person name="Hunsperger H.M."/>
            <person name="Ryken S.A."/>
            <person name="Yost W."/>
            <person name="Jha R.K."/>
            <person name="Patterson J."/>
            <person name="Monnat R.J. Jr."/>
            <person name="Barlow S.B."/>
            <person name="Starkenburg S.R."/>
            <person name="Cattolico R.A."/>
        </authorList>
    </citation>
    <scope>NUCLEOTIDE SEQUENCE</scope>
    <source>
        <strain evidence="3">CCMP291</strain>
    </source>
</reference>
<sequence>MRELAMPTAVAALTSSAVRFSASARPCNSSFVPHSSRSFHRLLLQGNGPNATLPNLFGLPTCSSYGSYDTSVFRTVTRPDAGIFKWGSADEDPYLFNLETSNYVEPIMMIALPGVFGWIVLKITLCCFCYRRYWLGLCGEPFPTVKGYTPRQVGTNMCVTAISCAVMIFMSYIITLITNASFDAALESFLSAGSRAEALFISAFATGRALLGSALIITAELNAWEALVEARVDTVQLNQSLGCAATVLGTLPNGTALADALGALGSATYLFPPLAMTDALFAELRRPHESYPALIPPVIAWLLMLRSRLAGLPSLPRLGGRLDALNASVLNMSGVPTSIAAQLVAVNESVRSMPNLTLLQHRLGHVHELQTEDNDGPWSGHHICSNIDAQYWGVACHPDGSCPSDRLFCDYSACDASGCGRCELTECELLEAQLQQLRAALLALEPARPLELLENLGAMLKAVPPLVQTATELQAVEIELHALPNLPSRVAEYVALKEVLAQWNPRTIEVSILATQAAANSLLAANTIGILPELERQQAAVEPLDCVGTLINTLLALNATLVRLEPAAVTLVRRLGSLSAALRALPDPVHLNQSIIGLDGAIGALPALATYTAGVYVINAAITAMPSAAALTTGLLALETTRTLSAVHVQMVNATRALSAALGSLPPTGPLKASLGLLVAHRSALPARLTEGLTKINAYHRFGTGSGDPAVAAFFDSLQLDVLALIDTVDAKPDDTELRARLEVVDASLAEVPPTMPLVAQLEALYASIGQRNDFVAVAALDDDGNVVNSTGGGFVANSSVGLPNVTSYIEGLERTLEGLQVVPPVGALSSAWATLRARLGEMPAWGASRPLIVAYEAELDALPSTPASLLEGGTSLYQMLAAVPSLVAQATSAVLAEHTRTTAELDLLELALLGLEGDGYMDDFLDMSPNSWKSYVYSFYVDQLAQEAAAVSADAALVRQTVRCGTVHAIYQDARTAVCCDAAYAITAIFIGRFVCLIAMCTATVGAIMGYKRFRRQRDLWGPYASMEAREVGYYL</sequence>
<protein>
    <submittedName>
        <fullName evidence="2">Uncharacterized protein</fullName>
    </submittedName>
</protein>
<evidence type="ECO:0000313" key="3">
    <source>
        <dbReference type="Proteomes" id="UP000037460"/>
    </source>
</evidence>
<keyword evidence="3" id="KW-1185">Reference proteome</keyword>